<proteinExistence type="predicted"/>
<evidence type="ECO:0000259" key="3">
    <source>
        <dbReference type="Pfam" id="PF01979"/>
    </source>
</evidence>
<evidence type="ECO:0000313" key="4">
    <source>
        <dbReference type="EMBL" id="HGT70780.1"/>
    </source>
</evidence>
<dbReference type="GO" id="GO:0016787">
    <property type="term" value="F:hydrolase activity"/>
    <property type="evidence" value="ECO:0007669"/>
    <property type="project" value="UniProtKB-KW"/>
</dbReference>
<comment type="caution">
    <text evidence="4">The sequence shown here is derived from an EMBL/GenBank/DDBJ whole genome shotgun (WGS) entry which is preliminary data.</text>
</comment>
<evidence type="ECO:0000256" key="1">
    <source>
        <dbReference type="ARBA" id="ARBA00022801"/>
    </source>
</evidence>
<keyword evidence="1" id="KW-0378">Hydrolase</keyword>
<dbReference type="AlphaFoldDB" id="A0A7C4R420"/>
<protein>
    <recommendedName>
        <fullName evidence="3">Amidohydrolase-related domain-containing protein</fullName>
    </recommendedName>
</protein>
<dbReference type="InterPro" id="IPR050287">
    <property type="entry name" value="MTA/SAH_deaminase"/>
</dbReference>
<dbReference type="PANTHER" id="PTHR43794:SF11">
    <property type="entry name" value="AMIDOHYDROLASE-RELATED DOMAIN-CONTAINING PROTEIN"/>
    <property type="match status" value="1"/>
</dbReference>
<dbReference type="Gene3D" id="3.20.20.140">
    <property type="entry name" value="Metal-dependent hydrolases"/>
    <property type="match status" value="1"/>
</dbReference>
<dbReference type="EMBL" id="DSYQ01000003">
    <property type="protein sequence ID" value="HGT70780.1"/>
    <property type="molecule type" value="Genomic_DNA"/>
</dbReference>
<sequence>MKKLVINAHTHLEFSDRGYLYPSKTMEFTNLLRKVVKTNPPSDSNSYKKSCELGVKKLLECGTDIVCDVSKTGYSVEPLVKAGLSGIVYIQFLGENIEAAKEKFKKVKNKIKKAKKIAKGSNIEIGFCLHAPYSINQLMWKPVLKYCKKNGLPICIHVAESPAERELFTKGTGKLRKIERDFELTPINCPKLSPIKYLEKMGVLKLRPLLVHAVQVDDEDIEIIKSSGSSVVHCPRSNTALQCGRMPLEKFIKAGIDIYFGTDSLMSSPSLDINDEVKFALNIHKRKVSKEKIKKIAEQEIFTY</sequence>
<dbReference type="PANTHER" id="PTHR43794">
    <property type="entry name" value="AMINOHYDROLASE SSNA-RELATED"/>
    <property type="match status" value="1"/>
</dbReference>
<keyword evidence="2" id="KW-0175">Coiled coil</keyword>
<dbReference type="InterPro" id="IPR032466">
    <property type="entry name" value="Metal_Hydrolase"/>
</dbReference>
<organism evidence="4">
    <name type="scientific">candidate division CPR3 bacterium</name>
    <dbReference type="NCBI Taxonomy" id="2268181"/>
    <lineage>
        <taxon>Bacteria</taxon>
        <taxon>Bacteria division CPR3</taxon>
    </lineage>
</organism>
<name>A0A7C4R420_UNCC3</name>
<dbReference type="InterPro" id="IPR006680">
    <property type="entry name" value="Amidohydro-rel"/>
</dbReference>
<dbReference type="SUPFAM" id="SSF51556">
    <property type="entry name" value="Metallo-dependent hydrolases"/>
    <property type="match status" value="1"/>
</dbReference>
<feature type="coiled-coil region" evidence="2">
    <location>
        <begin position="90"/>
        <end position="117"/>
    </location>
</feature>
<reference evidence="4" key="1">
    <citation type="journal article" date="2020" name="mSystems">
        <title>Genome- and Community-Level Interaction Insights into Carbon Utilization and Element Cycling Functions of Hydrothermarchaeota in Hydrothermal Sediment.</title>
        <authorList>
            <person name="Zhou Z."/>
            <person name="Liu Y."/>
            <person name="Xu W."/>
            <person name="Pan J."/>
            <person name="Luo Z.H."/>
            <person name="Li M."/>
        </authorList>
    </citation>
    <scope>NUCLEOTIDE SEQUENCE [LARGE SCALE GENOMIC DNA]</scope>
    <source>
        <strain evidence="4">SpSt-579</strain>
    </source>
</reference>
<dbReference type="Pfam" id="PF01979">
    <property type="entry name" value="Amidohydro_1"/>
    <property type="match status" value="1"/>
</dbReference>
<feature type="domain" description="Amidohydrolase-related" evidence="3">
    <location>
        <begin position="6"/>
        <end position="287"/>
    </location>
</feature>
<accession>A0A7C4R420</accession>
<gene>
    <name evidence="4" type="ORF">ENT43_00790</name>
</gene>
<evidence type="ECO:0000256" key="2">
    <source>
        <dbReference type="SAM" id="Coils"/>
    </source>
</evidence>